<name>A0A518DLY4_9BACT</name>
<protein>
    <submittedName>
        <fullName evidence="1">Uncharacterized protein</fullName>
    </submittedName>
</protein>
<keyword evidence="2" id="KW-1185">Reference proteome</keyword>
<dbReference type="EMBL" id="CP036433">
    <property type="protein sequence ID" value="QDU92832.1"/>
    <property type="molecule type" value="Genomic_DNA"/>
</dbReference>
<organism evidence="1 2">
    <name type="scientific">Lignipirellula cremea</name>
    <dbReference type="NCBI Taxonomy" id="2528010"/>
    <lineage>
        <taxon>Bacteria</taxon>
        <taxon>Pseudomonadati</taxon>
        <taxon>Planctomycetota</taxon>
        <taxon>Planctomycetia</taxon>
        <taxon>Pirellulales</taxon>
        <taxon>Pirellulaceae</taxon>
        <taxon>Lignipirellula</taxon>
    </lineage>
</organism>
<gene>
    <name evidence="1" type="ORF">Pla8534_06050</name>
</gene>
<reference evidence="1 2" key="1">
    <citation type="submission" date="2019-02" db="EMBL/GenBank/DDBJ databases">
        <title>Deep-cultivation of Planctomycetes and their phenomic and genomic characterization uncovers novel biology.</title>
        <authorList>
            <person name="Wiegand S."/>
            <person name="Jogler M."/>
            <person name="Boedeker C."/>
            <person name="Pinto D."/>
            <person name="Vollmers J."/>
            <person name="Rivas-Marin E."/>
            <person name="Kohn T."/>
            <person name="Peeters S.H."/>
            <person name="Heuer A."/>
            <person name="Rast P."/>
            <person name="Oberbeckmann S."/>
            <person name="Bunk B."/>
            <person name="Jeske O."/>
            <person name="Meyerdierks A."/>
            <person name="Storesund J.E."/>
            <person name="Kallscheuer N."/>
            <person name="Luecker S."/>
            <person name="Lage O.M."/>
            <person name="Pohl T."/>
            <person name="Merkel B.J."/>
            <person name="Hornburger P."/>
            <person name="Mueller R.-W."/>
            <person name="Bruemmer F."/>
            <person name="Labrenz M."/>
            <person name="Spormann A.M."/>
            <person name="Op den Camp H."/>
            <person name="Overmann J."/>
            <person name="Amann R."/>
            <person name="Jetten M.S.M."/>
            <person name="Mascher T."/>
            <person name="Medema M.H."/>
            <person name="Devos D.P."/>
            <person name="Kaster A.-K."/>
            <person name="Ovreas L."/>
            <person name="Rohde M."/>
            <person name="Galperin M.Y."/>
            <person name="Jogler C."/>
        </authorList>
    </citation>
    <scope>NUCLEOTIDE SEQUENCE [LARGE SCALE GENOMIC DNA]</scope>
    <source>
        <strain evidence="1 2">Pla85_3_4</strain>
    </source>
</reference>
<evidence type="ECO:0000313" key="2">
    <source>
        <dbReference type="Proteomes" id="UP000317648"/>
    </source>
</evidence>
<dbReference type="AlphaFoldDB" id="A0A518DLY4"/>
<accession>A0A518DLY4</accession>
<dbReference type="OrthoDB" id="250183at2"/>
<dbReference type="RefSeq" id="WP_145049125.1">
    <property type="nucleotide sequence ID" value="NZ_CP036433.1"/>
</dbReference>
<sequence length="418" mass="46345">MIVSLLLVASCLAQPAAPSAEDTAVRLQVRRLIRDLDHRELTERIAAENKLIAMGVSVLPLLPPVTPRSTAEIKERLSRVRKTLENLSAEEAARTSVVTLKGEMSLIEAMQALAQQTGNQAAGYENYDGMVTVDFEETPYWEALDKILDQLQLTLNPYGGDGDKIHVRSRPEEELPRFGQASYNGIYRIEPTRIDAVRDLRNPQISGLKVGVKIEWEPRIEPIVITQPMADLSVVTDTGEQLAAGDNTLSALVQTDIPAVELTLPLQLPPRTASRIAELKGKLHTLVPGRLETFQFSGLENARNVEQQRGGVTVTLERLQANGQLWGARVLVRFDEAANALESHRNWIFGNPAYMLDAAGERVDYAALETVRQGESEVGIEYYFDLEKGPADCTLIYQTPAAIIKREVEYSLKEIQLP</sequence>
<dbReference type="KEGG" id="lcre:Pla8534_06050"/>
<dbReference type="Proteomes" id="UP000317648">
    <property type="component" value="Chromosome"/>
</dbReference>
<proteinExistence type="predicted"/>
<evidence type="ECO:0000313" key="1">
    <source>
        <dbReference type="EMBL" id="QDU92832.1"/>
    </source>
</evidence>